<comment type="caution">
    <text evidence="4">The sequence shown here is derived from an EMBL/GenBank/DDBJ whole genome shotgun (WGS) entry which is preliminary data.</text>
</comment>
<dbReference type="PANTHER" id="PTHR43048">
    <property type="entry name" value="METHYLMALONYL-COA EPIMERASE"/>
    <property type="match status" value="1"/>
</dbReference>
<keyword evidence="5" id="KW-1185">Reference proteome</keyword>
<reference evidence="4 5" key="1">
    <citation type="submission" date="2021-10" db="EMBL/GenBank/DDBJ databases">
        <authorList>
            <person name="Criscuolo A."/>
        </authorList>
    </citation>
    <scope>NUCLEOTIDE SEQUENCE [LARGE SCALE GENOMIC DNA]</scope>
    <source>
        <strain evidence="5">CIP 111899</strain>
    </source>
</reference>
<dbReference type="SUPFAM" id="SSF54593">
    <property type="entry name" value="Glyoxalase/Bleomycin resistance protein/Dihydroxybiphenyl dioxygenase"/>
    <property type="match status" value="1"/>
</dbReference>
<evidence type="ECO:0000256" key="2">
    <source>
        <dbReference type="ARBA" id="ARBA00022723"/>
    </source>
</evidence>
<protein>
    <submittedName>
        <fullName evidence="4">Ethylmalonyl-CoA/methylmalonyl-CoA epimerase</fullName>
        <ecNumber evidence="4">5.1.99.-</ecNumber>
    </submittedName>
</protein>
<dbReference type="PANTHER" id="PTHR43048:SF3">
    <property type="entry name" value="METHYLMALONYL-COA EPIMERASE, MITOCHONDRIAL"/>
    <property type="match status" value="1"/>
</dbReference>
<dbReference type="Pfam" id="PF13669">
    <property type="entry name" value="Glyoxalase_4"/>
    <property type="match status" value="1"/>
</dbReference>
<evidence type="ECO:0000313" key="5">
    <source>
        <dbReference type="Proteomes" id="UP000789423"/>
    </source>
</evidence>
<keyword evidence="2" id="KW-0479">Metal-binding</keyword>
<dbReference type="NCBIfam" id="TIGR03081">
    <property type="entry name" value="metmalonyl_epim"/>
    <property type="match status" value="1"/>
</dbReference>
<sequence>MIEKIDHIGIAVQSIESVLPFYTEILKLKLLGIEEVQSQQVKVAFLVVGESKLELLEPLSNKSAIAQFIQKRGEGIHHIAFGVQSIKQRIQYIKQNGIQMIDELPRTGAQGAQIAFIHPKSTYGTLYELCDENSRHLSPSDLEVGVSRVSPSKDA</sequence>
<organism evidence="4 5">
    <name type="scientific">Bacillus rhizoplanae</name>
    <dbReference type="NCBI Taxonomy" id="2880966"/>
    <lineage>
        <taxon>Bacteria</taxon>
        <taxon>Bacillati</taxon>
        <taxon>Bacillota</taxon>
        <taxon>Bacilli</taxon>
        <taxon>Bacillales</taxon>
        <taxon>Bacillaceae</taxon>
        <taxon>Bacillus</taxon>
    </lineage>
</organism>
<dbReference type="InterPro" id="IPR029068">
    <property type="entry name" value="Glyas_Bleomycin-R_OHBP_Dase"/>
</dbReference>
<dbReference type="EMBL" id="CAKJTI010000004">
    <property type="protein sequence ID" value="CAG9612017.1"/>
    <property type="molecule type" value="Genomic_DNA"/>
</dbReference>
<proteinExistence type="inferred from homology"/>
<accession>A0ABN7ZUW2</accession>
<feature type="domain" description="VOC" evidence="3">
    <location>
        <begin position="4"/>
        <end position="132"/>
    </location>
</feature>
<dbReference type="InterPro" id="IPR037523">
    <property type="entry name" value="VOC_core"/>
</dbReference>
<dbReference type="Proteomes" id="UP000789423">
    <property type="component" value="Unassembled WGS sequence"/>
</dbReference>
<dbReference type="CDD" id="cd07249">
    <property type="entry name" value="MMCE"/>
    <property type="match status" value="1"/>
</dbReference>
<comment type="similarity">
    <text evidence="1">Belongs to the methylmalonyl-CoA epimerase family.</text>
</comment>
<name>A0ABN7ZUW2_9BACI</name>
<dbReference type="InterPro" id="IPR051785">
    <property type="entry name" value="MMCE/EMCE_epimerase"/>
</dbReference>
<evidence type="ECO:0000313" key="4">
    <source>
        <dbReference type="EMBL" id="CAG9612017.1"/>
    </source>
</evidence>
<dbReference type="GO" id="GO:0016853">
    <property type="term" value="F:isomerase activity"/>
    <property type="evidence" value="ECO:0007669"/>
    <property type="project" value="UniProtKB-KW"/>
</dbReference>
<dbReference type="RefSeq" id="WP_230574244.1">
    <property type="nucleotide sequence ID" value="NZ_CAKJTI010000004.1"/>
</dbReference>
<dbReference type="EC" id="5.1.99.-" evidence="4"/>
<gene>
    <name evidence="4" type="primary">epi</name>
    <name evidence="4" type="ORF">BACCIP111899_01189</name>
</gene>
<keyword evidence="4" id="KW-0413">Isomerase</keyword>
<evidence type="ECO:0000259" key="3">
    <source>
        <dbReference type="PROSITE" id="PS51819"/>
    </source>
</evidence>
<evidence type="ECO:0000256" key="1">
    <source>
        <dbReference type="ARBA" id="ARBA00009308"/>
    </source>
</evidence>
<dbReference type="PROSITE" id="PS51819">
    <property type="entry name" value="VOC"/>
    <property type="match status" value="1"/>
</dbReference>
<dbReference type="InterPro" id="IPR017515">
    <property type="entry name" value="MeMalonyl-CoA_epimerase"/>
</dbReference>
<dbReference type="Gene3D" id="3.10.180.10">
    <property type="entry name" value="2,3-Dihydroxybiphenyl 1,2-Dioxygenase, domain 1"/>
    <property type="match status" value="1"/>
</dbReference>